<protein>
    <submittedName>
        <fullName evidence="2">Uncharacterized protein</fullName>
    </submittedName>
</protein>
<proteinExistence type="predicted"/>
<evidence type="ECO:0000313" key="1">
    <source>
        <dbReference type="Proteomes" id="UP000887565"/>
    </source>
</evidence>
<dbReference type="Proteomes" id="UP000887565">
    <property type="component" value="Unplaced"/>
</dbReference>
<dbReference type="AlphaFoldDB" id="A0A915HNQ0"/>
<name>A0A915HNQ0_ROMCU</name>
<sequence>MWINQAFFMGGHRSPENSRDNFVFLKQLPSILPALYRKLGSGFSGNKGSKSGADFKTSVIL</sequence>
<reference evidence="2" key="1">
    <citation type="submission" date="2022-11" db="UniProtKB">
        <authorList>
            <consortium name="WormBaseParasite"/>
        </authorList>
    </citation>
    <scope>IDENTIFICATION</scope>
</reference>
<keyword evidence="1" id="KW-1185">Reference proteome</keyword>
<organism evidence="1 2">
    <name type="scientific">Romanomermis culicivorax</name>
    <name type="common">Nematode worm</name>
    <dbReference type="NCBI Taxonomy" id="13658"/>
    <lineage>
        <taxon>Eukaryota</taxon>
        <taxon>Metazoa</taxon>
        <taxon>Ecdysozoa</taxon>
        <taxon>Nematoda</taxon>
        <taxon>Enoplea</taxon>
        <taxon>Dorylaimia</taxon>
        <taxon>Mermithida</taxon>
        <taxon>Mermithoidea</taxon>
        <taxon>Mermithidae</taxon>
        <taxon>Romanomermis</taxon>
    </lineage>
</organism>
<evidence type="ECO:0000313" key="2">
    <source>
        <dbReference type="WBParaSite" id="nRc.2.0.1.t03115-RA"/>
    </source>
</evidence>
<dbReference type="WBParaSite" id="nRc.2.0.1.t03115-RA">
    <property type="protein sequence ID" value="nRc.2.0.1.t03115-RA"/>
    <property type="gene ID" value="nRc.2.0.1.g03115"/>
</dbReference>
<accession>A0A915HNQ0</accession>